<proteinExistence type="inferred from homology"/>
<dbReference type="EMBL" id="UINC01158590">
    <property type="protein sequence ID" value="SVD56214.1"/>
    <property type="molecule type" value="Genomic_DNA"/>
</dbReference>
<dbReference type="GO" id="GO:0005829">
    <property type="term" value="C:cytosol"/>
    <property type="evidence" value="ECO:0007669"/>
    <property type="project" value="TreeGrafter"/>
</dbReference>
<sequence>MMVKAKKKPKAQSNTIALNKRAKFDYLLHDKFEAGIALEGWEVKSLRAGKCQLMDTYVLLKGGEAFLLGCNITPLSSASAHVPADAQRTRKLLLHGKEIARLIGATQQKGQTCIPVALYWKRNKVKCEIALASGKKEHD</sequence>
<keyword evidence="2" id="KW-0694">RNA-binding</keyword>
<evidence type="ECO:0000256" key="2">
    <source>
        <dbReference type="ARBA" id="ARBA00022884"/>
    </source>
</evidence>
<organism evidence="3">
    <name type="scientific">marine metagenome</name>
    <dbReference type="NCBI Taxonomy" id="408172"/>
    <lineage>
        <taxon>unclassified sequences</taxon>
        <taxon>metagenomes</taxon>
        <taxon>ecological metagenomes</taxon>
    </lineage>
</organism>
<dbReference type="Pfam" id="PF01668">
    <property type="entry name" value="SmpB"/>
    <property type="match status" value="1"/>
</dbReference>
<dbReference type="InterPro" id="IPR023620">
    <property type="entry name" value="SmpB"/>
</dbReference>
<dbReference type="GO" id="GO:0070930">
    <property type="term" value="P:trans-translation-dependent protein tagging"/>
    <property type="evidence" value="ECO:0007669"/>
    <property type="project" value="TreeGrafter"/>
</dbReference>
<dbReference type="PANTHER" id="PTHR30308">
    <property type="entry name" value="TMRNA-BINDING COMPONENT OF TRANS-TRANSLATION TAGGING COMPLEX"/>
    <property type="match status" value="1"/>
</dbReference>
<dbReference type="NCBIfam" id="NF003843">
    <property type="entry name" value="PRK05422.1"/>
    <property type="match status" value="1"/>
</dbReference>
<evidence type="ECO:0000256" key="1">
    <source>
        <dbReference type="ARBA" id="ARBA00022490"/>
    </source>
</evidence>
<dbReference type="PROSITE" id="PS01317">
    <property type="entry name" value="SSRP"/>
    <property type="match status" value="1"/>
</dbReference>
<feature type="non-terminal residue" evidence="3">
    <location>
        <position position="139"/>
    </location>
</feature>
<dbReference type="PANTHER" id="PTHR30308:SF2">
    <property type="entry name" value="SSRA-BINDING PROTEIN"/>
    <property type="match status" value="1"/>
</dbReference>
<protein>
    <recommendedName>
        <fullName evidence="4">SsrA-binding protein</fullName>
    </recommendedName>
</protein>
<dbReference type="InterPro" id="IPR020081">
    <property type="entry name" value="SsrA-bd_prot_CS"/>
</dbReference>
<dbReference type="GO" id="GO:0003723">
    <property type="term" value="F:RNA binding"/>
    <property type="evidence" value="ECO:0007669"/>
    <property type="project" value="UniProtKB-KW"/>
</dbReference>
<accession>A0A382WC64</accession>
<keyword evidence="1" id="KW-0963">Cytoplasm</keyword>
<dbReference type="AlphaFoldDB" id="A0A382WC64"/>
<dbReference type="NCBIfam" id="TIGR00086">
    <property type="entry name" value="smpB"/>
    <property type="match status" value="1"/>
</dbReference>
<evidence type="ECO:0000313" key="3">
    <source>
        <dbReference type="EMBL" id="SVD56214.1"/>
    </source>
</evidence>
<dbReference type="Gene3D" id="2.40.280.10">
    <property type="match status" value="1"/>
</dbReference>
<dbReference type="SUPFAM" id="SSF74982">
    <property type="entry name" value="Small protein B (SmpB)"/>
    <property type="match status" value="1"/>
</dbReference>
<evidence type="ECO:0008006" key="4">
    <source>
        <dbReference type="Google" id="ProtNLM"/>
    </source>
</evidence>
<gene>
    <name evidence="3" type="ORF">METZ01_LOCUS409068</name>
</gene>
<dbReference type="InterPro" id="IPR000037">
    <property type="entry name" value="SsrA-bd_prot"/>
</dbReference>
<dbReference type="CDD" id="cd09294">
    <property type="entry name" value="SmpB"/>
    <property type="match status" value="1"/>
</dbReference>
<name>A0A382WC64_9ZZZZ</name>
<reference evidence="3" key="1">
    <citation type="submission" date="2018-05" db="EMBL/GenBank/DDBJ databases">
        <authorList>
            <person name="Lanie J.A."/>
            <person name="Ng W.-L."/>
            <person name="Kazmierczak K.M."/>
            <person name="Andrzejewski T.M."/>
            <person name="Davidsen T.M."/>
            <person name="Wayne K.J."/>
            <person name="Tettelin H."/>
            <person name="Glass J.I."/>
            <person name="Rusch D."/>
            <person name="Podicherti R."/>
            <person name="Tsui H.-C.T."/>
            <person name="Winkler M.E."/>
        </authorList>
    </citation>
    <scope>NUCLEOTIDE SEQUENCE</scope>
</reference>
<dbReference type="HAMAP" id="MF_00023">
    <property type="entry name" value="SmpB"/>
    <property type="match status" value="1"/>
</dbReference>